<proteinExistence type="predicted"/>
<gene>
    <name evidence="2" type="ORF">L9G74_08995</name>
</gene>
<accession>A0ABT2FJR1</accession>
<organism evidence="2 3">
    <name type="scientific">Shewanella electrica</name>
    <dbReference type="NCBI Taxonomy" id="515560"/>
    <lineage>
        <taxon>Bacteria</taxon>
        <taxon>Pseudomonadati</taxon>
        <taxon>Pseudomonadota</taxon>
        <taxon>Gammaproteobacteria</taxon>
        <taxon>Alteromonadales</taxon>
        <taxon>Shewanellaceae</taxon>
        <taxon>Shewanella</taxon>
    </lineage>
</organism>
<feature type="transmembrane region" description="Helical" evidence="1">
    <location>
        <begin position="60"/>
        <end position="77"/>
    </location>
</feature>
<evidence type="ECO:0000313" key="3">
    <source>
        <dbReference type="Proteomes" id="UP001201549"/>
    </source>
</evidence>
<evidence type="ECO:0000313" key="2">
    <source>
        <dbReference type="EMBL" id="MCS4556573.1"/>
    </source>
</evidence>
<feature type="transmembrane region" description="Helical" evidence="1">
    <location>
        <begin position="98"/>
        <end position="114"/>
    </location>
</feature>
<feature type="transmembrane region" description="Helical" evidence="1">
    <location>
        <begin position="120"/>
        <end position="139"/>
    </location>
</feature>
<keyword evidence="1" id="KW-0472">Membrane</keyword>
<dbReference type="EMBL" id="JAKOGG010000005">
    <property type="protein sequence ID" value="MCS4556573.1"/>
    <property type="molecule type" value="Genomic_DNA"/>
</dbReference>
<dbReference type="Proteomes" id="UP001201549">
    <property type="component" value="Unassembled WGS sequence"/>
</dbReference>
<name>A0ABT2FJR1_9GAMM</name>
<keyword evidence="3" id="KW-1185">Reference proteome</keyword>
<dbReference type="RefSeq" id="WP_238895978.1">
    <property type="nucleotide sequence ID" value="NZ_JAKOGG010000005.1"/>
</dbReference>
<feature type="transmembrane region" description="Helical" evidence="1">
    <location>
        <begin position="20"/>
        <end position="40"/>
    </location>
</feature>
<comment type="caution">
    <text evidence="2">The sequence shown here is derived from an EMBL/GenBank/DDBJ whole genome shotgun (WGS) entry which is preliminary data.</text>
</comment>
<dbReference type="InterPro" id="IPR021318">
    <property type="entry name" value="DUF2919"/>
</dbReference>
<reference evidence="3" key="1">
    <citation type="submission" date="2023-07" db="EMBL/GenBank/DDBJ databases">
        <title>Shewanella mangrovi sp. nov., an acetaldehyde- degrading bacterium isolated from mangrove sediment.</title>
        <authorList>
            <person name="Liu Y."/>
        </authorList>
    </citation>
    <scope>NUCLEOTIDE SEQUENCE [LARGE SCALE GENOMIC DNA]</scope>
    <source>
        <strain evidence="3">C32</strain>
    </source>
</reference>
<sequence>MYSFEDVRWLDDKGHVRPPLLLYLLLLFLARGWCIFAMSLTDGSDRASLVRLFFPERIDFMVSLAAGIGAVVIFFLVTCERRRKPQWLRPVFGQIRPMLWCLLVVDAALLWFRLKHNGFMFEWSMALDGLILFWSALYLRASRHLKLYVRDWQPG</sequence>
<evidence type="ECO:0000256" key="1">
    <source>
        <dbReference type="SAM" id="Phobius"/>
    </source>
</evidence>
<keyword evidence="1" id="KW-1133">Transmembrane helix</keyword>
<protein>
    <submittedName>
        <fullName evidence="2">DUF2919 domain-containing protein</fullName>
    </submittedName>
</protein>
<dbReference type="Pfam" id="PF11143">
    <property type="entry name" value="DUF2919"/>
    <property type="match status" value="1"/>
</dbReference>
<keyword evidence="1" id="KW-0812">Transmembrane</keyword>